<dbReference type="EMBL" id="KZ825007">
    <property type="protein sequence ID" value="RAH64708.1"/>
    <property type="molecule type" value="Genomic_DNA"/>
</dbReference>
<sequence>LLAFLQHGPSAVPIDVQNPNTHNTISASGRYGYRDIRSVGIWSDFNIHEIMRRYGALLTTSGLQDNPFRNSPMDSLTTESTLVHLIARSSTDRVQEALRCGFALLNPAQHARFSVVYYGAGEAAARIERCAPDLAFYDPHLPSHIRPNRLPGDVKPSYKWNTGLANSPSHTDRKEYKQVLSQVNYYMIQHQARYGFILTNRELVAIRRLDNHGNLQLAAPVPWTASGTATHPQLTVLLALWTLGMLSSDNQDWSLNPSFTTDF</sequence>
<name>A0ACD1GTD5_9EURO</name>
<dbReference type="Proteomes" id="UP000249661">
    <property type="component" value="Unassembled WGS sequence"/>
</dbReference>
<reference evidence="1" key="1">
    <citation type="submission" date="2018-02" db="EMBL/GenBank/DDBJ databases">
        <title>The genomes of Aspergillus section Nigri reveals drivers in fungal speciation.</title>
        <authorList>
            <consortium name="DOE Joint Genome Institute"/>
            <person name="Vesth T.C."/>
            <person name="Nybo J."/>
            <person name="Theobald S."/>
            <person name="Brandl J."/>
            <person name="Frisvad J.C."/>
            <person name="Nielsen K.F."/>
            <person name="Lyhne E.K."/>
            <person name="Kogle M.E."/>
            <person name="Kuo A."/>
            <person name="Riley R."/>
            <person name="Clum A."/>
            <person name="Nolan M."/>
            <person name="Lipzen A."/>
            <person name="Salamov A."/>
            <person name="Henrissat B."/>
            <person name="Wiebenga A."/>
            <person name="De vries R.P."/>
            <person name="Grigoriev I.V."/>
            <person name="Mortensen U.H."/>
            <person name="Andersen M.R."/>
            <person name="Baker S.E."/>
        </authorList>
    </citation>
    <scope>NUCLEOTIDE SEQUENCE</scope>
    <source>
        <strain evidence="1">CBS 121060</strain>
    </source>
</reference>
<keyword evidence="2" id="KW-1185">Reference proteome</keyword>
<organism evidence="1 2">
    <name type="scientific">Aspergillus aculeatinus CBS 121060</name>
    <dbReference type="NCBI Taxonomy" id="1448322"/>
    <lineage>
        <taxon>Eukaryota</taxon>
        <taxon>Fungi</taxon>
        <taxon>Dikarya</taxon>
        <taxon>Ascomycota</taxon>
        <taxon>Pezizomycotina</taxon>
        <taxon>Eurotiomycetes</taxon>
        <taxon>Eurotiomycetidae</taxon>
        <taxon>Eurotiales</taxon>
        <taxon>Aspergillaceae</taxon>
        <taxon>Aspergillus</taxon>
        <taxon>Aspergillus subgen. Circumdati</taxon>
    </lineage>
</organism>
<gene>
    <name evidence="1" type="ORF">BO66DRAFT_335634</name>
</gene>
<accession>A0ACD1GTD5</accession>
<feature type="non-terminal residue" evidence="1">
    <location>
        <position position="1"/>
    </location>
</feature>
<evidence type="ECO:0000313" key="1">
    <source>
        <dbReference type="EMBL" id="RAH64708.1"/>
    </source>
</evidence>
<proteinExistence type="predicted"/>
<evidence type="ECO:0000313" key="2">
    <source>
        <dbReference type="Proteomes" id="UP000249661"/>
    </source>
</evidence>
<protein>
    <submittedName>
        <fullName evidence="1">Uncharacterized protein</fullName>
    </submittedName>
</protein>